<dbReference type="AlphaFoldDB" id="A0A3M2S4Q7"/>
<feature type="domain" description="AAA+ ATPase" evidence="2">
    <location>
        <begin position="522"/>
        <end position="647"/>
    </location>
</feature>
<dbReference type="Gene3D" id="3.40.50.300">
    <property type="entry name" value="P-loop containing nucleotide triphosphate hydrolases"/>
    <property type="match status" value="1"/>
</dbReference>
<feature type="compositionally biased region" description="Basic and acidic residues" evidence="1">
    <location>
        <begin position="383"/>
        <end position="404"/>
    </location>
</feature>
<dbReference type="Proteomes" id="UP000277212">
    <property type="component" value="Unassembled WGS sequence"/>
</dbReference>
<dbReference type="GO" id="GO:0016887">
    <property type="term" value="F:ATP hydrolysis activity"/>
    <property type="evidence" value="ECO:0007669"/>
    <property type="project" value="InterPro"/>
</dbReference>
<dbReference type="OrthoDB" id="10042665at2759"/>
<dbReference type="InterPro" id="IPR054289">
    <property type="entry name" value="DUF7025"/>
</dbReference>
<evidence type="ECO:0000256" key="1">
    <source>
        <dbReference type="SAM" id="MobiDB-lite"/>
    </source>
</evidence>
<dbReference type="EMBL" id="NKUJ01000143">
    <property type="protein sequence ID" value="RMJ12185.1"/>
    <property type="molecule type" value="Genomic_DNA"/>
</dbReference>
<dbReference type="STRING" id="2010991.A0A3M2S4Q7"/>
<keyword evidence="4" id="KW-1185">Reference proteome</keyword>
<organism evidence="3 4">
    <name type="scientific">Fusarium kuroshium</name>
    <dbReference type="NCBI Taxonomy" id="2010991"/>
    <lineage>
        <taxon>Eukaryota</taxon>
        <taxon>Fungi</taxon>
        <taxon>Dikarya</taxon>
        <taxon>Ascomycota</taxon>
        <taxon>Pezizomycotina</taxon>
        <taxon>Sordariomycetes</taxon>
        <taxon>Hypocreomycetidae</taxon>
        <taxon>Hypocreales</taxon>
        <taxon>Nectriaceae</taxon>
        <taxon>Fusarium</taxon>
        <taxon>Fusarium solani species complex</taxon>
    </lineage>
</organism>
<feature type="compositionally biased region" description="Basic residues" evidence="1">
    <location>
        <begin position="367"/>
        <end position="376"/>
    </location>
</feature>
<evidence type="ECO:0000313" key="3">
    <source>
        <dbReference type="EMBL" id="RMJ12185.1"/>
    </source>
</evidence>
<dbReference type="PANTHER" id="PTHR46411">
    <property type="entry name" value="FAMILY ATPASE, PUTATIVE-RELATED"/>
    <property type="match status" value="1"/>
</dbReference>
<gene>
    <name evidence="3" type="ORF">CDV36_008156</name>
</gene>
<dbReference type="GO" id="GO:0005524">
    <property type="term" value="F:ATP binding"/>
    <property type="evidence" value="ECO:0007669"/>
    <property type="project" value="InterPro"/>
</dbReference>
<dbReference type="Pfam" id="PF00004">
    <property type="entry name" value="AAA"/>
    <property type="match status" value="1"/>
</dbReference>
<evidence type="ECO:0000313" key="4">
    <source>
        <dbReference type="Proteomes" id="UP000277212"/>
    </source>
</evidence>
<dbReference type="InterPro" id="IPR027417">
    <property type="entry name" value="P-loop_NTPase"/>
</dbReference>
<dbReference type="CDD" id="cd19481">
    <property type="entry name" value="RecA-like_protease"/>
    <property type="match status" value="1"/>
</dbReference>
<dbReference type="PANTHER" id="PTHR46411:SF2">
    <property type="entry name" value="AAA+ ATPASE DOMAIN-CONTAINING PROTEIN"/>
    <property type="match status" value="1"/>
</dbReference>
<protein>
    <recommendedName>
        <fullName evidence="2">AAA+ ATPase domain-containing protein</fullName>
    </recommendedName>
</protein>
<proteinExistence type="predicted"/>
<dbReference type="InterPro" id="IPR003593">
    <property type="entry name" value="AAA+_ATPase"/>
</dbReference>
<reference evidence="3 4" key="1">
    <citation type="submission" date="2017-06" db="EMBL/GenBank/DDBJ databases">
        <title>Comparative genomic analysis of Ambrosia Fusariam Clade fungi.</title>
        <authorList>
            <person name="Stajich J.E."/>
            <person name="Carrillo J."/>
            <person name="Kijimoto T."/>
            <person name="Eskalen A."/>
            <person name="O'Donnell K."/>
            <person name="Kasson M."/>
        </authorList>
    </citation>
    <scope>NUCLEOTIDE SEQUENCE [LARGE SCALE GENOMIC DNA]</scope>
    <source>
        <strain evidence="3">UCR3666</strain>
    </source>
</reference>
<accession>A0A3M2S4Q7</accession>
<comment type="caution">
    <text evidence="3">The sequence shown here is derived from an EMBL/GenBank/DDBJ whole genome shotgun (WGS) entry which is preliminary data.</text>
</comment>
<evidence type="ECO:0000259" key="2">
    <source>
        <dbReference type="SMART" id="SM00382"/>
    </source>
</evidence>
<dbReference type="SMART" id="SM00382">
    <property type="entry name" value="AAA"/>
    <property type="match status" value="1"/>
</dbReference>
<sequence>MSLRDYQVALPELFSAPETTQSASPKASWSDSQGTIQPLVEETVDTSKPSESTPTKGFVDIVEYRANGDVEIIPTERFLPNKNKKKSKKQKTYRDYAIVLRRTWVEERQLPTVTQIELEIQSQALCEALRKIVVDSYESTDLQSYPIKFRSPFSELFFYRDEIKALKDDENNSNEVREGAEALNDFLLKNGLMKSIVADHERYSTQGHVAGDILWTIYPPNSLLVLNDGGIQECWICRNVSTTPINQGRDGYLWDVVGFRIGYDGLSTGLTWQSCQIPVTETQVCKISELPLIPIKDYQDWPLLKKTLHSRAARLQKVLGRDFSAFASQTNSMRNGGQLDGRVVVDYKAFLDYNRYEISLQDFRRKPKHTKSRARARGIPNNAKRDGPSYPDTKESDSDSDSEHCANIMEPKTTEKTQEEPGDAPQSKLDSLDGLSEAVEEVFHISGKDFNLLFPALVPAFDLKKKEWWWVLSDQLQDVAWNMAAFEFLQLEEETKHLVQALVKGHKANSTAFDDVVPGKGQGLVFLLHGKPGLGKTLTAESVADYLERPLFSISSGELSTNVKDLEETLEEIFTLTKRWDTVCLLDEADVLLCKRNSAGMDRNAIVAVFLRMIEYFQGVLFLTTNRKQDFDEAFKSRIHVTISYGDLSDDSQSVIWERLIAANKNVQVDDSWTAAAFEALGKLQFNGRTIKNILRTAVAYANADNEALGLRHVMAIVQTELKDVDEELSATTDSLESSQKTQVKTALDDLQRLLS</sequence>
<dbReference type="SUPFAM" id="SSF52540">
    <property type="entry name" value="P-loop containing nucleoside triphosphate hydrolases"/>
    <property type="match status" value="1"/>
</dbReference>
<name>A0A3M2S4Q7_9HYPO</name>
<dbReference type="InterPro" id="IPR003959">
    <property type="entry name" value="ATPase_AAA_core"/>
</dbReference>
<feature type="region of interest" description="Disordered" evidence="1">
    <location>
        <begin position="367"/>
        <end position="431"/>
    </location>
</feature>
<dbReference type="Pfam" id="PF22942">
    <property type="entry name" value="DUF7025"/>
    <property type="match status" value="1"/>
</dbReference>